<dbReference type="PANTHER" id="PTHR33572:SF14">
    <property type="entry name" value="DEVELOPMENTAL AND SECONDARY METABOLISM REGULATOR VEA"/>
    <property type="match status" value="1"/>
</dbReference>
<evidence type="ECO:0000256" key="4">
    <source>
        <dbReference type="ARBA" id="ARBA00023015"/>
    </source>
</evidence>
<keyword evidence="6" id="KW-0539">Nucleus</keyword>
<comment type="subcellular location">
    <subcellularLocation>
        <location evidence="2">Cytoplasm</location>
    </subcellularLocation>
    <subcellularLocation>
        <location evidence="1">Nucleus</location>
    </subcellularLocation>
</comment>
<feature type="compositionally biased region" description="Pro residues" evidence="8">
    <location>
        <begin position="526"/>
        <end position="540"/>
    </location>
</feature>
<evidence type="ECO:0000256" key="5">
    <source>
        <dbReference type="ARBA" id="ARBA00023163"/>
    </source>
</evidence>
<accession>A0A9P4R4L0</accession>
<feature type="compositionally biased region" description="Polar residues" evidence="8">
    <location>
        <begin position="416"/>
        <end position="425"/>
    </location>
</feature>
<keyword evidence="5" id="KW-0804">Transcription</keyword>
<proteinExistence type="inferred from homology"/>
<dbReference type="PANTHER" id="PTHR33572">
    <property type="entry name" value="SPORE DEVELOPMENT REGULATOR VOSA"/>
    <property type="match status" value="1"/>
</dbReference>
<dbReference type="InterPro" id="IPR037525">
    <property type="entry name" value="Velvet_dom"/>
</dbReference>
<feature type="compositionally biased region" description="Polar residues" evidence="8">
    <location>
        <begin position="357"/>
        <end position="368"/>
    </location>
</feature>
<dbReference type="Gene3D" id="2.60.40.3960">
    <property type="entry name" value="Velvet domain"/>
    <property type="match status" value="1"/>
</dbReference>
<evidence type="ECO:0000256" key="1">
    <source>
        <dbReference type="ARBA" id="ARBA00004123"/>
    </source>
</evidence>
<comment type="similarity">
    <text evidence="7">Belongs to the velvet family. VeA subfamily.</text>
</comment>
<feature type="region of interest" description="Disordered" evidence="8">
    <location>
        <begin position="404"/>
        <end position="613"/>
    </location>
</feature>
<dbReference type="GO" id="GO:0034250">
    <property type="term" value="P:positive regulation of amide metabolic process"/>
    <property type="evidence" value="ECO:0007669"/>
    <property type="project" value="UniProtKB-ARBA"/>
</dbReference>
<dbReference type="Pfam" id="PF11754">
    <property type="entry name" value="Velvet"/>
    <property type="match status" value="2"/>
</dbReference>
<evidence type="ECO:0000256" key="8">
    <source>
        <dbReference type="SAM" id="MobiDB-lite"/>
    </source>
</evidence>
<dbReference type="GO" id="GO:0005634">
    <property type="term" value="C:nucleus"/>
    <property type="evidence" value="ECO:0007669"/>
    <property type="project" value="UniProtKB-SubCell"/>
</dbReference>
<dbReference type="GO" id="GO:0005737">
    <property type="term" value="C:cytoplasm"/>
    <property type="evidence" value="ECO:0007669"/>
    <property type="project" value="UniProtKB-SubCell"/>
</dbReference>
<sequence length="613" mass="68153">MASVIQVPNETNSSASRLTKEGKKITYALQVIQQPERARACGSGAKSSADRRPVDPPPIVELRVYEGEGPNKSEITFGYNANFFLFATLENARPIATGRGAPTTPSFPVLTGTPVAGMAYLDRPTPAGYFIFPDLSVRHEGKYRLSFALYEELKDPKDMDPEDPRPSLNAHPQTGIDAHVSHRLEVKSSPFVVFSAKKFPGLSESTALSRMVAEQGCRVRIRRDVRMRRRENKSSKDWDEYDEGDAYEQARRTATPDTYGQQPGMPTPNQVLDGSDRPRSVSNASNASFAPPRRPSMEDMAQGYQSNNGYQNMGPPQTPTYPQMPQYASSQSQYQNSYAPPQPAPPVMQPPQVPYSHQPQQSHSNYPSQPGMHMGQNYGYMQNQGYQQPHYEQPAPVRQEPVEYAQPQSEYRRASLPQSTQQYPGPSQMIPPYSPMDQYNRPQQMNPQLQPLQTPNRNPPVSSANPMHIPNGHALAPLKTLQPPTQPEKLEPVSPSYHSPPNSLSSAPMSAVSETPNHGYMDTARPPLPKFVPQAQPPPSSLGQKRSFSSTFDSKHLNDRLTQGARPNPSAPQYGYDGGYDEPDMEEPMDRGAMSYRRADGTHRQRHIPDLAA</sequence>
<feature type="compositionally biased region" description="Pro residues" evidence="8">
    <location>
        <begin position="340"/>
        <end position="353"/>
    </location>
</feature>
<evidence type="ECO:0000256" key="3">
    <source>
        <dbReference type="ARBA" id="ARBA00022490"/>
    </source>
</evidence>
<dbReference type="PROSITE" id="PS51821">
    <property type="entry name" value="VELVET"/>
    <property type="match status" value="1"/>
</dbReference>
<comment type="caution">
    <text evidence="10">The sequence shown here is derived from an EMBL/GenBank/DDBJ whole genome shotgun (WGS) entry which is preliminary data.</text>
</comment>
<evidence type="ECO:0000313" key="10">
    <source>
        <dbReference type="EMBL" id="KAF2736841.1"/>
    </source>
</evidence>
<feature type="compositionally biased region" description="Polar residues" evidence="8">
    <location>
        <begin position="496"/>
        <end position="516"/>
    </location>
</feature>
<feature type="compositionally biased region" description="Polar residues" evidence="8">
    <location>
        <begin position="541"/>
        <end position="552"/>
    </location>
</feature>
<keyword evidence="4" id="KW-0805">Transcription regulation</keyword>
<keyword evidence="3" id="KW-0963">Cytoplasm</keyword>
<evidence type="ECO:0000256" key="2">
    <source>
        <dbReference type="ARBA" id="ARBA00004496"/>
    </source>
</evidence>
<dbReference type="AlphaFoldDB" id="A0A9P4R4L0"/>
<dbReference type="OrthoDB" id="5384689at2759"/>
<evidence type="ECO:0000313" key="11">
    <source>
        <dbReference type="Proteomes" id="UP000799444"/>
    </source>
</evidence>
<dbReference type="InterPro" id="IPR021740">
    <property type="entry name" value="Velvet"/>
</dbReference>
<feature type="region of interest" description="Disordered" evidence="8">
    <location>
        <begin position="35"/>
        <end position="57"/>
    </location>
</feature>
<dbReference type="EMBL" id="ML996121">
    <property type="protein sequence ID" value="KAF2736841.1"/>
    <property type="molecule type" value="Genomic_DNA"/>
</dbReference>
<evidence type="ECO:0000256" key="7">
    <source>
        <dbReference type="ARBA" id="ARBA00038005"/>
    </source>
</evidence>
<organism evidence="10 11">
    <name type="scientific">Polyplosphaeria fusca</name>
    <dbReference type="NCBI Taxonomy" id="682080"/>
    <lineage>
        <taxon>Eukaryota</taxon>
        <taxon>Fungi</taxon>
        <taxon>Dikarya</taxon>
        <taxon>Ascomycota</taxon>
        <taxon>Pezizomycotina</taxon>
        <taxon>Dothideomycetes</taxon>
        <taxon>Pleosporomycetidae</taxon>
        <taxon>Pleosporales</taxon>
        <taxon>Tetraplosphaeriaceae</taxon>
        <taxon>Polyplosphaeria</taxon>
    </lineage>
</organism>
<feature type="compositionally biased region" description="Low complexity" evidence="8">
    <location>
        <begin position="440"/>
        <end position="460"/>
    </location>
</feature>
<protein>
    <recommendedName>
        <fullName evidence="9">Velvet domain-containing protein</fullName>
    </recommendedName>
</protein>
<feature type="region of interest" description="Disordered" evidence="8">
    <location>
        <begin position="253"/>
        <end position="382"/>
    </location>
</feature>
<dbReference type="FunFam" id="2.60.40.3960:FF:000001">
    <property type="entry name" value="Sexual development activator VeA"/>
    <property type="match status" value="1"/>
</dbReference>
<keyword evidence="11" id="KW-1185">Reference proteome</keyword>
<evidence type="ECO:0000256" key="6">
    <source>
        <dbReference type="ARBA" id="ARBA00023242"/>
    </source>
</evidence>
<name>A0A9P4R4L0_9PLEO</name>
<dbReference type="InterPro" id="IPR038491">
    <property type="entry name" value="Velvet_dom_sf"/>
</dbReference>
<feature type="compositionally biased region" description="Basic and acidic residues" evidence="8">
    <location>
        <begin position="597"/>
        <end position="613"/>
    </location>
</feature>
<dbReference type="GO" id="GO:0043455">
    <property type="term" value="P:regulation of secondary metabolic process"/>
    <property type="evidence" value="ECO:0007669"/>
    <property type="project" value="UniProtKB-ARBA"/>
</dbReference>
<feature type="domain" description="Velvet" evidence="9">
    <location>
        <begin position="22"/>
        <end position="222"/>
    </location>
</feature>
<feature type="compositionally biased region" description="Low complexity" evidence="8">
    <location>
        <begin position="320"/>
        <end position="339"/>
    </location>
</feature>
<dbReference type="Proteomes" id="UP000799444">
    <property type="component" value="Unassembled WGS sequence"/>
</dbReference>
<evidence type="ECO:0000259" key="9">
    <source>
        <dbReference type="PROSITE" id="PS51821"/>
    </source>
</evidence>
<reference evidence="10" key="1">
    <citation type="journal article" date="2020" name="Stud. Mycol.">
        <title>101 Dothideomycetes genomes: a test case for predicting lifestyles and emergence of pathogens.</title>
        <authorList>
            <person name="Haridas S."/>
            <person name="Albert R."/>
            <person name="Binder M."/>
            <person name="Bloem J."/>
            <person name="Labutti K."/>
            <person name="Salamov A."/>
            <person name="Andreopoulos B."/>
            <person name="Baker S."/>
            <person name="Barry K."/>
            <person name="Bills G."/>
            <person name="Bluhm B."/>
            <person name="Cannon C."/>
            <person name="Castanera R."/>
            <person name="Culley D."/>
            <person name="Daum C."/>
            <person name="Ezra D."/>
            <person name="Gonzalez J."/>
            <person name="Henrissat B."/>
            <person name="Kuo A."/>
            <person name="Liang C."/>
            <person name="Lipzen A."/>
            <person name="Lutzoni F."/>
            <person name="Magnuson J."/>
            <person name="Mondo S."/>
            <person name="Nolan M."/>
            <person name="Ohm R."/>
            <person name="Pangilinan J."/>
            <person name="Park H.-J."/>
            <person name="Ramirez L."/>
            <person name="Alfaro M."/>
            <person name="Sun H."/>
            <person name="Tritt A."/>
            <person name="Yoshinaga Y."/>
            <person name="Zwiers L.-H."/>
            <person name="Turgeon B."/>
            <person name="Goodwin S."/>
            <person name="Spatafora J."/>
            <person name="Crous P."/>
            <person name="Grigoriev I."/>
        </authorList>
    </citation>
    <scope>NUCLEOTIDE SEQUENCE</scope>
    <source>
        <strain evidence="10">CBS 125425</strain>
    </source>
</reference>
<gene>
    <name evidence="10" type="ORF">EJ04DRAFT_142689</name>
</gene>
<dbReference type="GO" id="GO:0051176">
    <property type="term" value="P:positive regulation of sulfur metabolic process"/>
    <property type="evidence" value="ECO:0007669"/>
    <property type="project" value="UniProtKB-ARBA"/>
</dbReference>